<evidence type="ECO:0000313" key="2">
    <source>
        <dbReference type="EMBL" id="AET41152.1"/>
    </source>
</evidence>
<dbReference type="PANTHER" id="PTHR38421">
    <property type="entry name" value="TRANSMEMBRANE PROTEIN USGS"/>
    <property type="match status" value="1"/>
</dbReference>
<feature type="transmembrane region" description="Helical" evidence="1">
    <location>
        <begin position="239"/>
        <end position="266"/>
    </location>
</feature>
<dbReference type="InParanoid" id="G8JWD7"/>
<dbReference type="OMA" id="ILWHINC"/>
<dbReference type="EMBL" id="CP002503">
    <property type="protein sequence ID" value="AET41152.1"/>
    <property type="molecule type" value="Genomic_DNA"/>
</dbReference>
<feature type="transmembrane region" description="Helical" evidence="1">
    <location>
        <begin position="68"/>
        <end position="90"/>
    </location>
</feature>
<reference evidence="3" key="1">
    <citation type="journal article" date="2012" name="G3 (Bethesda)">
        <title>Pichia sorbitophila, an interspecies yeast hybrid reveals early steps of genome resolution following polyploidization.</title>
        <authorList>
            <person name="Leh Louis V."/>
            <person name="Despons L."/>
            <person name="Friedrich A."/>
            <person name="Martin T."/>
            <person name="Durrens P."/>
            <person name="Casaregola S."/>
            <person name="Neuveglise C."/>
            <person name="Fairhead C."/>
            <person name="Marck C."/>
            <person name="Cruz J.A."/>
            <person name="Straub M.L."/>
            <person name="Kugler V."/>
            <person name="Sacerdot C."/>
            <person name="Uzunov Z."/>
            <person name="Thierry A."/>
            <person name="Weiss S."/>
            <person name="Bleykasten C."/>
            <person name="De Montigny J."/>
            <person name="Jacques N."/>
            <person name="Jung P."/>
            <person name="Lemaire M."/>
            <person name="Mallet S."/>
            <person name="Morel G."/>
            <person name="Richard G.F."/>
            <person name="Sarkar A."/>
            <person name="Savel G."/>
            <person name="Schacherer J."/>
            <person name="Seret M.L."/>
            <person name="Talla E."/>
            <person name="Samson G."/>
            <person name="Jubin C."/>
            <person name="Poulain J."/>
            <person name="Vacherie B."/>
            <person name="Barbe V."/>
            <person name="Pelletier E."/>
            <person name="Sherman D.J."/>
            <person name="Westhof E."/>
            <person name="Weissenbach J."/>
            <person name="Baret P.V."/>
            <person name="Wincker P."/>
            <person name="Gaillardin C."/>
            <person name="Dujon B."/>
            <person name="Souciet J.L."/>
        </authorList>
    </citation>
    <scope>NUCLEOTIDE SEQUENCE [LARGE SCALE GENOMIC DNA]</scope>
    <source>
        <strain evidence="3">CBS 270.75 / DBVPG 7215 / KCTC 17166 / NRRL Y-17582</strain>
    </source>
</reference>
<organism evidence="2 3">
    <name type="scientific">Eremothecium cymbalariae (strain CBS 270.75 / DBVPG 7215 / KCTC 17166 / NRRL Y-17582)</name>
    <name type="common">Yeast</name>
    <dbReference type="NCBI Taxonomy" id="931890"/>
    <lineage>
        <taxon>Eukaryota</taxon>
        <taxon>Fungi</taxon>
        <taxon>Dikarya</taxon>
        <taxon>Ascomycota</taxon>
        <taxon>Saccharomycotina</taxon>
        <taxon>Saccharomycetes</taxon>
        <taxon>Saccharomycetales</taxon>
        <taxon>Saccharomycetaceae</taxon>
        <taxon>Eremothecium</taxon>
    </lineage>
</organism>
<sequence length="314" mass="35736">MSSPIFLSNRGNLDYVYVVHGMVIAVRGSVNSLLELSAGQRMMLVQVSVACMILHMVIRVFKIYLEVLGEICGVGLVIVCLMECVMGTGLDQMFWESFLKLDSRRRQRAVMHKLSSVSPILTRQAGSRLLAPLSLSYILLRKGALVLLVVWVPSKWTRALVFLWSFCQLQHRTDPEIALLATVVMSLYSFRTSLAWHINLVSHLWALELCIKMLLTPYLNGIPFSKDERDVWFESRLSILYGFGAIIYSLIIKYPALSSLIMLIAYSSVAELIHEVSDPLPENVALGSRQLFRWVSEQVLWVQEEKTNQRKKIE</sequence>
<keyword evidence="1" id="KW-0812">Transmembrane</keyword>
<name>G8JWD7_ERECY</name>
<dbReference type="Proteomes" id="UP000006790">
    <property type="component" value="Chromosome 7"/>
</dbReference>
<dbReference type="RefSeq" id="XP_003647969.1">
    <property type="nucleotide sequence ID" value="XM_003647921.1"/>
</dbReference>
<protein>
    <submittedName>
        <fullName evidence="2">Uncharacterized protein</fullName>
    </submittedName>
</protein>
<feature type="transmembrane region" description="Helical" evidence="1">
    <location>
        <begin position="144"/>
        <end position="165"/>
    </location>
</feature>
<dbReference type="KEGG" id="erc:Ecym_7317"/>
<feature type="transmembrane region" description="Helical" evidence="1">
    <location>
        <begin position="177"/>
        <end position="198"/>
    </location>
</feature>
<dbReference type="HOGENOM" id="CLU_877091_0_0_1"/>
<keyword evidence="1" id="KW-0472">Membrane</keyword>
<gene>
    <name evidence="2" type="ordered locus">Ecym_7317</name>
</gene>
<dbReference type="PANTHER" id="PTHR38421:SF1">
    <property type="entry name" value="TRANSMEMBRANE PROTEIN"/>
    <property type="match status" value="1"/>
</dbReference>
<evidence type="ECO:0000313" key="3">
    <source>
        <dbReference type="Proteomes" id="UP000006790"/>
    </source>
</evidence>
<keyword evidence="1" id="KW-1133">Transmembrane helix</keyword>
<dbReference type="AlphaFoldDB" id="G8JWD7"/>
<keyword evidence="3" id="KW-1185">Reference proteome</keyword>
<proteinExistence type="predicted"/>
<dbReference type="eggNOG" id="ENOG502QW50">
    <property type="taxonomic scope" value="Eukaryota"/>
</dbReference>
<dbReference type="OrthoDB" id="10041630at2759"/>
<evidence type="ECO:0000256" key="1">
    <source>
        <dbReference type="SAM" id="Phobius"/>
    </source>
</evidence>
<accession>G8JWD7</accession>
<dbReference type="GeneID" id="11471423"/>
<feature type="transmembrane region" description="Helical" evidence="1">
    <location>
        <begin position="42"/>
        <end position="61"/>
    </location>
</feature>